<sequence>NRVPTRAFLNGIHRFWPAKEWRDVLGTFDELQASVQRHPSLDVDLRVFGNGLGFEISPDAPIVAALRKGYRQVVGQELPLVGALSVSDVNIIVREAGIPAVAHGTGSTTAHADLEWVDVANIVRTTKVFLATIVNYLGVERR</sequence>
<dbReference type="Gene3D" id="3.40.630.10">
    <property type="entry name" value="Zn peptidases"/>
    <property type="match status" value="1"/>
</dbReference>
<comment type="caution">
    <text evidence="1">The sequence shown here is derived from an EMBL/GenBank/DDBJ whole genome shotgun (WGS) entry which is preliminary data.</text>
</comment>
<accession>X1IEH3</accession>
<name>X1IEH3_9ZZZZ</name>
<dbReference type="Pfam" id="PF01546">
    <property type="entry name" value="Peptidase_M20"/>
    <property type="match status" value="1"/>
</dbReference>
<dbReference type="SUPFAM" id="SSF53187">
    <property type="entry name" value="Zn-dependent exopeptidases"/>
    <property type="match status" value="1"/>
</dbReference>
<proteinExistence type="predicted"/>
<gene>
    <name evidence="1" type="ORF">S03H2_62836</name>
</gene>
<reference evidence="1" key="1">
    <citation type="journal article" date="2014" name="Front. Microbiol.">
        <title>High frequency of phylogenetically diverse reductive dehalogenase-homologous genes in deep subseafloor sedimentary metagenomes.</title>
        <authorList>
            <person name="Kawai M."/>
            <person name="Futagami T."/>
            <person name="Toyoda A."/>
            <person name="Takaki Y."/>
            <person name="Nishi S."/>
            <person name="Hori S."/>
            <person name="Arai W."/>
            <person name="Tsubouchi T."/>
            <person name="Morono Y."/>
            <person name="Uchiyama I."/>
            <person name="Ito T."/>
            <person name="Fujiyama A."/>
            <person name="Inagaki F."/>
            <person name="Takami H."/>
        </authorList>
    </citation>
    <scope>NUCLEOTIDE SEQUENCE</scope>
    <source>
        <strain evidence="1">Expedition CK06-06</strain>
    </source>
</reference>
<evidence type="ECO:0000313" key="1">
    <source>
        <dbReference type="EMBL" id="GAH80097.1"/>
    </source>
</evidence>
<dbReference type="AlphaFoldDB" id="X1IEH3"/>
<dbReference type="EMBL" id="BARU01040667">
    <property type="protein sequence ID" value="GAH80097.1"/>
    <property type="molecule type" value="Genomic_DNA"/>
</dbReference>
<organism evidence="1">
    <name type="scientific">marine sediment metagenome</name>
    <dbReference type="NCBI Taxonomy" id="412755"/>
    <lineage>
        <taxon>unclassified sequences</taxon>
        <taxon>metagenomes</taxon>
        <taxon>ecological metagenomes</taxon>
    </lineage>
</organism>
<dbReference type="InterPro" id="IPR002933">
    <property type="entry name" value="Peptidase_M20"/>
</dbReference>
<feature type="non-terminal residue" evidence="1">
    <location>
        <position position="1"/>
    </location>
</feature>
<evidence type="ECO:0008006" key="2">
    <source>
        <dbReference type="Google" id="ProtNLM"/>
    </source>
</evidence>
<dbReference type="GO" id="GO:0016787">
    <property type="term" value="F:hydrolase activity"/>
    <property type="evidence" value="ECO:0007669"/>
    <property type="project" value="InterPro"/>
</dbReference>
<protein>
    <recommendedName>
        <fullName evidence="2">Peptidase M20 dimerisation domain-containing protein</fullName>
    </recommendedName>
</protein>